<dbReference type="EMBL" id="JAFREP010000018">
    <property type="protein sequence ID" value="MBO1320611.1"/>
    <property type="molecule type" value="Genomic_DNA"/>
</dbReference>
<feature type="domain" description="Carrier" evidence="4">
    <location>
        <begin position="1531"/>
        <end position="1608"/>
    </location>
</feature>
<comment type="caution">
    <text evidence="5">The sequence shown here is derived from an EMBL/GenBank/DDBJ whole genome shotgun (WGS) entry which is preliminary data.</text>
</comment>
<dbReference type="GO" id="GO:0043041">
    <property type="term" value="P:amino acid activation for nonribosomal peptide biosynthetic process"/>
    <property type="evidence" value="ECO:0007669"/>
    <property type="project" value="TreeGrafter"/>
</dbReference>
<keyword evidence="1" id="KW-0596">Phosphopantetheine</keyword>
<feature type="region of interest" description="Disordered" evidence="3">
    <location>
        <begin position="1116"/>
        <end position="1155"/>
    </location>
</feature>
<evidence type="ECO:0000313" key="6">
    <source>
        <dbReference type="Proteomes" id="UP000664417"/>
    </source>
</evidence>
<evidence type="ECO:0000313" key="5">
    <source>
        <dbReference type="EMBL" id="MBO1320611.1"/>
    </source>
</evidence>
<feature type="compositionally biased region" description="Basic and acidic residues" evidence="3">
    <location>
        <begin position="1473"/>
        <end position="1484"/>
    </location>
</feature>
<feature type="compositionally biased region" description="Basic and acidic residues" evidence="3">
    <location>
        <begin position="1398"/>
        <end position="1407"/>
    </location>
</feature>
<dbReference type="Gene3D" id="3.30.559.30">
    <property type="entry name" value="Nonribosomal peptide synthetase, condensation domain"/>
    <property type="match status" value="1"/>
</dbReference>
<dbReference type="GO" id="GO:0005737">
    <property type="term" value="C:cytoplasm"/>
    <property type="evidence" value="ECO:0007669"/>
    <property type="project" value="TreeGrafter"/>
</dbReference>
<feature type="compositionally biased region" description="Pro residues" evidence="3">
    <location>
        <begin position="1385"/>
        <end position="1394"/>
    </location>
</feature>
<dbReference type="SUPFAM" id="SSF47336">
    <property type="entry name" value="ACP-like"/>
    <property type="match status" value="1"/>
</dbReference>
<dbReference type="GO" id="GO:0044550">
    <property type="term" value="P:secondary metabolite biosynthetic process"/>
    <property type="evidence" value="ECO:0007669"/>
    <property type="project" value="TreeGrafter"/>
</dbReference>
<evidence type="ECO:0000256" key="2">
    <source>
        <dbReference type="ARBA" id="ARBA00022553"/>
    </source>
</evidence>
<dbReference type="GO" id="GO:0031177">
    <property type="term" value="F:phosphopantetheine binding"/>
    <property type="evidence" value="ECO:0007669"/>
    <property type="project" value="InterPro"/>
</dbReference>
<keyword evidence="5" id="KW-0489">Methyltransferase</keyword>
<feature type="compositionally biased region" description="Low complexity" evidence="3">
    <location>
        <begin position="1409"/>
        <end position="1425"/>
    </location>
</feature>
<dbReference type="PANTHER" id="PTHR45527">
    <property type="entry name" value="NONRIBOSOMAL PEPTIDE SYNTHETASE"/>
    <property type="match status" value="1"/>
</dbReference>
<sequence>MVLDRSEILQMLYEQRIDREEALRLLDRRTEPTAAVTEAPVTHPPHFDVRGLLSQLRPRISSKDVSRSAAAFLELEFWGRLRLFQVCQSMGLFVDPKVADEGAVLGAGAGIQPKFLPYFAQLCDMLVKERLIQNIDGRIQATQRVLEPALQEKLAMLADSKSKLLEKEPSLAVHMQVLDHSLNELAGVLRGEKTIEEVREPIRALLQDMNQQDHHSQFLNDLCAQLITAYQGWLHPRGVPESELTLFEWSSGGASAAGAVAQTLDADKTRVHFNWTADQSDDVAFARRRWGAAFPFTAFHKLDLNRDNPTLDQFAQHADILLCTNSLHRVAYFPEAMAHCRRLLKPGGLLIIREMLAPRDFSLLTAGMDPRWWRFEDGARRLPNLPIADSDGWMSALDQAGFESLSAIGLPIENRFSFQGLIIARAPETPLADLRDQSLDDLAVHVAYEAPATTDHEPEPAGDADWLHHHQPSTETDELIPAAPVQSEPAVAATPLQTPDESRQNHLLVRQTWSACPGRPAEKLPEHVLFFLPEDMTPQQTPWLRDLPCRVTTATVGPRFNRGEQGGFALPFDDPGALRLLCHALHDIPIDRIYKIGPVEGTSDWQAEHRFLQALEIAFKSEGRYGECPTTLILRGKNRFGARALGGICQALRISGATLQPRVLQTDTRQSLAAQLRHELRIEPSDQGTSYRIKKGQRRRLVLEATQPQHDRPPMLRRGGVYLILGDLTGAAHALADRLHHHAEARLLVLPWRQQGQQDPSWSRLGDPHQVQQLADLAEMPPLLEAWNARGFRFNGVFFFHQPRAHRTYSLLEQLRRLDSLTQSQPLDFFSIATSGSAHLGEWGSPSNAVDENLCAAFVHHRNGWTATKRRDGEAYCLRIVDETHQGLPADGLALYRKVTGIEEPHDQLIADTLLAQTARNDHDLCLIAGETDKLVDFIQHETGLLQDARRSTQSLFETISTDVARLWHQECRGEGNHLQALIDFFGWEPEFLLLDGFQEAECVRNLLAYHRDQLLVFYGAQALPGRQLEQWVLDALRQVLGESTQPAPRTSFGDLPFGRRSLEHFCQKLGVFLGAKLTPALCLRHPSAAQLAAALTERFPEQIDRVLTEHWQWQPPAEAPQPTPVPTVQAVPAPSVPATSATLPTESVTPPHPGGDLEMIPLSAKSRYILQHKAARLAAFIQTQHIARLRFLAHRGQTQSPEPHRLLVLAETPAQAVETLQAFAAGQTHPRGVYGTCETAWQHFGSDPGDQTLLLGFWKKRELHKLADLWTRGVTIPWPSLIGEPETHIQPDAPASNILPTNAGREPTEVAVPATPRPPIQASFAPQPSEAGASASSDPASSDPASSDPASSDPASSDPASSDPASSDPASSDPASSAPASSAPAPPTIPGPSNPKENTEDTDHQGDVPGSEPSASESEATPVSDEPPVFTDPLTAEDAPSQSEAPPILEQTRYEATPSSQSEAVPAEAISETERHALEHPEPADTNTARPETEETTIPPRFKVATPADALEDAEPALPIISSSSPSLSEGQLRVFLEIRQVLCSLLDLEEKIVNPDQSLFFYGLNSINAVRLKWHLEHRFGIDLPLNDLLLTPTLEGLSDRVNARIQTPHETIERGLDIQDSDPRTAFSHSLAGSDTSAPFPFSAMQNYLRWVRRKVSLGNYYFELEETGLDVKNLRASWEYVVEHHEMLRANLVQEDQQVIEDDLPELAIQLFDLTEETHDAVDAFFDDLRQKWSTERFEIGTTPRWRLALVQLPDEVVRIALCIDRMLLDFSSLPNLLQTWFAYYRNLEPALPGGTFSRFMTTKQRIQDHVWYQRDLEYWKQRLDQFAPYPSFVGDSQFSPNFRRLYAQLAPPTWHSLAEKAQRNRITLPIVLSQTFAVTLAFFTQRKNFSFLIESNHRLPLFQDVSQVVGPFHALALYPYQPNWDMSIADCFREAQRDQWRDLDHATARAEATLAVSDRLGDFPIIMQMSHQCQDETDFKGWNHVCQWVYSRNALPKATFTAHFMLGGRTLETAWEAPREGLAMFRQMLDFFFLTLLHLANCDWQEKTMTAAIIPILNKHPRAAAMMGNFPDHILEVLQNYLQQHHGR</sequence>
<dbReference type="SUPFAM" id="SSF53335">
    <property type="entry name" value="S-adenosyl-L-methionine-dependent methyltransferases"/>
    <property type="match status" value="1"/>
</dbReference>
<dbReference type="PROSITE" id="PS50075">
    <property type="entry name" value="CARRIER"/>
    <property type="match status" value="1"/>
</dbReference>
<dbReference type="Gene3D" id="1.10.1200.10">
    <property type="entry name" value="ACP-like"/>
    <property type="match status" value="1"/>
</dbReference>
<dbReference type="InterPro" id="IPR036736">
    <property type="entry name" value="ACP-like_sf"/>
</dbReference>
<dbReference type="SUPFAM" id="SSF52777">
    <property type="entry name" value="CoA-dependent acyltransferases"/>
    <property type="match status" value="2"/>
</dbReference>
<accession>A0A8J7Q8R1</accession>
<protein>
    <submittedName>
        <fullName evidence="5">Methyltransferase domain-containing protein</fullName>
    </submittedName>
</protein>
<dbReference type="Pfam" id="PF13489">
    <property type="entry name" value="Methyltransf_23"/>
    <property type="match status" value="1"/>
</dbReference>
<dbReference type="InterPro" id="IPR023213">
    <property type="entry name" value="CAT-like_dom_sf"/>
</dbReference>
<evidence type="ECO:0000256" key="1">
    <source>
        <dbReference type="ARBA" id="ARBA00022450"/>
    </source>
</evidence>
<dbReference type="InterPro" id="IPR029063">
    <property type="entry name" value="SAM-dependent_MTases_sf"/>
</dbReference>
<keyword evidence="2" id="KW-0597">Phosphoprotein</keyword>
<name>A0A8J7Q8R1_9BACT</name>
<feature type="region of interest" description="Disordered" evidence="3">
    <location>
        <begin position="1309"/>
        <end position="1501"/>
    </location>
</feature>
<dbReference type="Gene3D" id="3.40.50.150">
    <property type="entry name" value="Vaccinia Virus protein VP39"/>
    <property type="match status" value="1"/>
</dbReference>
<keyword evidence="5" id="KW-0808">Transferase</keyword>
<dbReference type="GO" id="GO:0008168">
    <property type="term" value="F:methyltransferase activity"/>
    <property type="evidence" value="ECO:0007669"/>
    <property type="project" value="UniProtKB-KW"/>
</dbReference>
<dbReference type="Gene3D" id="3.30.559.10">
    <property type="entry name" value="Chloramphenicol acetyltransferase-like domain"/>
    <property type="match status" value="1"/>
</dbReference>
<dbReference type="SMART" id="SM00823">
    <property type="entry name" value="PKS_PP"/>
    <property type="match status" value="2"/>
</dbReference>
<dbReference type="Gene3D" id="3.40.50.720">
    <property type="entry name" value="NAD(P)-binding Rossmann-like Domain"/>
    <property type="match status" value="1"/>
</dbReference>
<dbReference type="Proteomes" id="UP000664417">
    <property type="component" value="Unassembled WGS sequence"/>
</dbReference>
<feature type="compositionally biased region" description="Low complexity" evidence="3">
    <location>
        <begin position="1334"/>
        <end position="1384"/>
    </location>
</feature>
<proteinExistence type="predicted"/>
<feature type="compositionally biased region" description="Low complexity" evidence="3">
    <location>
        <begin position="1127"/>
        <end position="1146"/>
    </location>
</feature>
<dbReference type="GO" id="GO:0032259">
    <property type="term" value="P:methylation"/>
    <property type="evidence" value="ECO:0007669"/>
    <property type="project" value="UniProtKB-KW"/>
</dbReference>
<dbReference type="PANTHER" id="PTHR45527:SF1">
    <property type="entry name" value="FATTY ACID SYNTHASE"/>
    <property type="match status" value="1"/>
</dbReference>
<dbReference type="Pfam" id="PF00550">
    <property type="entry name" value="PP-binding"/>
    <property type="match status" value="1"/>
</dbReference>
<keyword evidence="6" id="KW-1185">Reference proteome</keyword>
<dbReference type="InterPro" id="IPR001242">
    <property type="entry name" value="Condensation_dom"/>
</dbReference>
<reference evidence="5" key="1">
    <citation type="submission" date="2021-03" db="EMBL/GenBank/DDBJ databases">
        <authorList>
            <person name="Wang G."/>
        </authorList>
    </citation>
    <scope>NUCLEOTIDE SEQUENCE</scope>
    <source>
        <strain evidence="5">KCTC 12899</strain>
    </source>
</reference>
<evidence type="ECO:0000256" key="3">
    <source>
        <dbReference type="SAM" id="MobiDB-lite"/>
    </source>
</evidence>
<dbReference type="Gene3D" id="3.30.70.3290">
    <property type="match status" value="1"/>
</dbReference>
<dbReference type="InterPro" id="IPR009081">
    <property type="entry name" value="PP-bd_ACP"/>
</dbReference>
<dbReference type="Pfam" id="PF00668">
    <property type="entry name" value="Condensation"/>
    <property type="match status" value="1"/>
</dbReference>
<evidence type="ECO:0000259" key="4">
    <source>
        <dbReference type="PROSITE" id="PS50075"/>
    </source>
</evidence>
<gene>
    <name evidence="5" type="ORF">J3U88_19190</name>
</gene>
<organism evidence="5 6">
    <name type="scientific">Acanthopleuribacter pedis</name>
    <dbReference type="NCBI Taxonomy" id="442870"/>
    <lineage>
        <taxon>Bacteria</taxon>
        <taxon>Pseudomonadati</taxon>
        <taxon>Acidobacteriota</taxon>
        <taxon>Holophagae</taxon>
        <taxon>Acanthopleuribacterales</taxon>
        <taxon>Acanthopleuribacteraceae</taxon>
        <taxon>Acanthopleuribacter</taxon>
    </lineage>
</organism>
<dbReference type="RefSeq" id="WP_207860564.1">
    <property type="nucleotide sequence ID" value="NZ_JAFREP010000018.1"/>
</dbReference>
<dbReference type="InterPro" id="IPR020806">
    <property type="entry name" value="PKS_PP-bd"/>
</dbReference>